<evidence type="ECO:0000313" key="11">
    <source>
        <dbReference type="EMBL" id="VAW89154.1"/>
    </source>
</evidence>
<evidence type="ECO:0000259" key="10">
    <source>
        <dbReference type="PROSITE" id="PS51779"/>
    </source>
</evidence>
<evidence type="ECO:0000256" key="9">
    <source>
        <dbReference type="SAM" id="Phobius"/>
    </source>
</evidence>
<dbReference type="InterPro" id="IPR045335">
    <property type="entry name" value="FtsQ_C_sf"/>
</dbReference>
<keyword evidence="2" id="KW-1003">Cell membrane</keyword>
<name>A0A3B1A5Y7_9ZZZZ</name>
<dbReference type="HAMAP" id="MF_00911">
    <property type="entry name" value="FtsQ_subfam"/>
    <property type="match status" value="1"/>
</dbReference>
<reference evidence="11" key="1">
    <citation type="submission" date="2018-06" db="EMBL/GenBank/DDBJ databases">
        <authorList>
            <person name="Zhirakovskaya E."/>
        </authorList>
    </citation>
    <scope>NUCLEOTIDE SEQUENCE</scope>
</reference>
<evidence type="ECO:0000256" key="3">
    <source>
        <dbReference type="ARBA" id="ARBA00022519"/>
    </source>
</evidence>
<keyword evidence="5 9" id="KW-0812">Transmembrane</keyword>
<evidence type="ECO:0000256" key="8">
    <source>
        <dbReference type="ARBA" id="ARBA00023306"/>
    </source>
</evidence>
<keyword evidence="7 9" id="KW-0472">Membrane</keyword>
<accession>A0A3B1A5Y7</accession>
<evidence type="ECO:0000256" key="5">
    <source>
        <dbReference type="ARBA" id="ARBA00022692"/>
    </source>
</evidence>
<evidence type="ECO:0000256" key="4">
    <source>
        <dbReference type="ARBA" id="ARBA00022618"/>
    </source>
</evidence>
<feature type="transmembrane region" description="Helical" evidence="9">
    <location>
        <begin position="21"/>
        <end position="39"/>
    </location>
</feature>
<dbReference type="GO" id="GO:0016020">
    <property type="term" value="C:membrane"/>
    <property type="evidence" value="ECO:0007669"/>
    <property type="project" value="UniProtKB-SubCell"/>
</dbReference>
<dbReference type="GO" id="GO:0090529">
    <property type="term" value="P:cell septum assembly"/>
    <property type="evidence" value="ECO:0007669"/>
    <property type="project" value="InterPro"/>
</dbReference>
<keyword evidence="8" id="KW-0131">Cell cycle</keyword>
<gene>
    <name evidence="11" type="ORF">MNBD_GAMMA17-2201</name>
</gene>
<dbReference type="Pfam" id="PF08478">
    <property type="entry name" value="POTRA_1"/>
    <property type="match status" value="1"/>
</dbReference>
<dbReference type="AlphaFoldDB" id="A0A3B1A5Y7"/>
<evidence type="ECO:0000256" key="6">
    <source>
        <dbReference type="ARBA" id="ARBA00022989"/>
    </source>
</evidence>
<protein>
    <submittedName>
        <fullName evidence="11">Cell division protein FtsQ</fullName>
    </submittedName>
</protein>
<evidence type="ECO:0000256" key="7">
    <source>
        <dbReference type="ARBA" id="ARBA00023136"/>
    </source>
</evidence>
<dbReference type="PROSITE" id="PS51779">
    <property type="entry name" value="POTRA"/>
    <property type="match status" value="1"/>
</dbReference>
<dbReference type="PANTHER" id="PTHR35851:SF1">
    <property type="entry name" value="CELL DIVISION PROTEIN FTSQ"/>
    <property type="match status" value="1"/>
</dbReference>
<dbReference type="InterPro" id="IPR005548">
    <property type="entry name" value="Cell_div_FtsQ/DivIB_C"/>
</dbReference>
<dbReference type="Gene3D" id="3.10.20.310">
    <property type="entry name" value="membrane protein fhac"/>
    <property type="match status" value="1"/>
</dbReference>
<keyword evidence="4 11" id="KW-0132">Cell division</keyword>
<evidence type="ECO:0000256" key="2">
    <source>
        <dbReference type="ARBA" id="ARBA00022475"/>
    </source>
</evidence>
<dbReference type="EMBL" id="UOFQ01000122">
    <property type="protein sequence ID" value="VAW89154.1"/>
    <property type="molecule type" value="Genomic_DNA"/>
</dbReference>
<dbReference type="Gene3D" id="3.40.50.11690">
    <property type="entry name" value="Cell division protein FtsQ/DivIB"/>
    <property type="match status" value="1"/>
</dbReference>
<dbReference type="PANTHER" id="PTHR35851">
    <property type="entry name" value="CELL DIVISION PROTEIN FTSQ"/>
    <property type="match status" value="1"/>
</dbReference>
<evidence type="ECO:0000256" key="1">
    <source>
        <dbReference type="ARBA" id="ARBA00004370"/>
    </source>
</evidence>
<keyword evidence="3" id="KW-0997">Cell inner membrane</keyword>
<keyword evidence="6 9" id="KW-1133">Transmembrane helix</keyword>
<sequence length="260" mass="29034">MANKGSEKQQQSPLLDALKRWLPRVGGGVLALLVVAFVGERMAVELVDPQTMQIKSVQVEGMFEQVDPQDVKRVVASFSDQGFLGVDVATVKLAIETLPWVKQASVRRVWPDALFISLAEQTAAARWGGRGLVSPGGELFFPEDNEMFTHLPELAGPASDGVVVLMQYRQLDEMLAVHDLTIVRLEQDERRAWLVTLNSGVKLLLGRKESEKRLARFIDIYPKVLKAWEQAIDEVDLRYPNGFAVRWHAMAGNENEIAKS</sequence>
<feature type="domain" description="POTRA" evidence="10">
    <location>
        <begin position="52"/>
        <end position="121"/>
    </location>
</feature>
<organism evidence="11">
    <name type="scientific">hydrothermal vent metagenome</name>
    <dbReference type="NCBI Taxonomy" id="652676"/>
    <lineage>
        <taxon>unclassified sequences</taxon>
        <taxon>metagenomes</taxon>
        <taxon>ecological metagenomes</taxon>
    </lineage>
</organism>
<dbReference type="InterPro" id="IPR013685">
    <property type="entry name" value="POTRA_FtsQ_type"/>
</dbReference>
<dbReference type="Pfam" id="PF03799">
    <property type="entry name" value="FtsQ_DivIB_C"/>
    <property type="match status" value="1"/>
</dbReference>
<comment type="subcellular location">
    <subcellularLocation>
        <location evidence="1">Membrane</location>
    </subcellularLocation>
</comment>
<dbReference type="InterPro" id="IPR026579">
    <property type="entry name" value="FtsQ"/>
</dbReference>
<dbReference type="InterPro" id="IPR034746">
    <property type="entry name" value="POTRA"/>
</dbReference>
<proteinExistence type="inferred from homology"/>